<organism evidence="2 3">
    <name type="scientific">Salmonella enterica subsp. arizonae</name>
    <dbReference type="NCBI Taxonomy" id="59203"/>
    <lineage>
        <taxon>Bacteria</taxon>
        <taxon>Pseudomonadati</taxon>
        <taxon>Pseudomonadota</taxon>
        <taxon>Gammaproteobacteria</taxon>
        <taxon>Enterobacterales</taxon>
        <taxon>Enterobacteriaceae</taxon>
        <taxon>Salmonella</taxon>
    </lineage>
</organism>
<proteinExistence type="predicted"/>
<dbReference type="EMBL" id="UGXG01000002">
    <property type="protein sequence ID" value="SUG49553.1"/>
    <property type="molecule type" value="Genomic_DNA"/>
</dbReference>
<dbReference type="InterPro" id="IPR014729">
    <property type="entry name" value="Rossmann-like_a/b/a_fold"/>
</dbReference>
<sequence length="94" mass="10188">MALPDLYAQQVSLLLGETLHIPAINGVRNILSLSEDALIVERELEDEIETLHIPLPAVVAVSTDINSPQNPVDESDSRRGEKARPGLVCGGHRL</sequence>
<dbReference type="SUPFAM" id="SSF52402">
    <property type="entry name" value="Adenine nucleotide alpha hydrolases-like"/>
    <property type="match status" value="1"/>
</dbReference>
<feature type="region of interest" description="Disordered" evidence="1">
    <location>
        <begin position="64"/>
        <end position="94"/>
    </location>
</feature>
<dbReference type="Gene3D" id="3.40.50.620">
    <property type="entry name" value="HUPs"/>
    <property type="match status" value="1"/>
</dbReference>
<reference evidence="2 3" key="1">
    <citation type="submission" date="2018-06" db="EMBL/GenBank/DDBJ databases">
        <authorList>
            <consortium name="Pathogen Informatics"/>
            <person name="Doyle S."/>
        </authorList>
    </citation>
    <scope>NUCLEOTIDE SEQUENCE [LARGE SCALE GENOMIC DNA]</scope>
    <source>
        <strain evidence="2 3">NCTC8297</strain>
    </source>
</reference>
<accession>A0A379TGY0</accession>
<evidence type="ECO:0000313" key="2">
    <source>
        <dbReference type="EMBL" id="SUG49553.1"/>
    </source>
</evidence>
<dbReference type="Proteomes" id="UP000254741">
    <property type="component" value="Unassembled WGS sequence"/>
</dbReference>
<gene>
    <name evidence="2" type="ORF">NCTC8297_04896</name>
</gene>
<dbReference type="PROSITE" id="PS01065">
    <property type="entry name" value="ETF_BETA"/>
    <property type="match status" value="1"/>
</dbReference>
<evidence type="ECO:0000256" key="1">
    <source>
        <dbReference type="SAM" id="MobiDB-lite"/>
    </source>
</evidence>
<dbReference type="AlphaFoldDB" id="A0A379TGY0"/>
<dbReference type="GO" id="GO:0009055">
    <property type="term" value="F:electron transfer activity"/>
    <property type="evidence" value="ECO:0007669"/>
    <property type="project" value="InterPro"/>
</dbReference>
<protein>
    <submittedName>
        <fullName evidence="2">Putative electron transfer flavoprotein FixA</fullName>
    </submittedName>
</protein>
<feature type="compositionally biased region" description="Basic and acidic residues" evidence="1">
    <location>
        <begin position="75"/>
        <end position="84"/>
    </location>
</feature>
<name>A0A379TGY0_SALER</name>
<dbReference type="InterPro" id="IPR000049">
    <property type="entry name" value="ET-Flavoprotein_bsu_CS"/>
</dbReference>
<evidence type="ECO:0000313" key="3">
    <source>
        <dbReference type="Proteomes" id="UP000254741"/>
    </source>
</evidence>